<dbReference type="GO" id="GO:0016779">
    <property type="term" value="F:nucleotidyltransferase activity"/>
    <property type="evidence" value="ECO:0007669"/>
    <property type="project" value="UniProtKB-KW"/>
</dbReference>
<keyword evidence="1" id="KW-0812">Transmembrane</keyword>
<proteinExistence type="predicted"/>
<dbReference type="AlphaFoldDB" id="A0A5A7P1C8"/>
<organism evidence="2 3">
    <name type="scientific">Striga asiatica</name>
    <name type="common">Asiatic witchweed</name>
    <name type="synonym">Buchnera asiatica</name>
    <dbReference type="NCBI Taxonomy" id="4170"/>
    <lineage>
        <taxon>Eukaryota</taxon>
        <taxon>Viridiplantae</taxon>
        <taxon>Streptophyta</taxon>
        <taxon>Embryophyta</taxon>
        <taxon>Tracheophyta</taxon>
        <taxon>Spermatophyta</taxon>
        <taxon>Magnoliopsida</taxon>
        <taxon>eudicotyledons</taxon>
        <taxon>Gunneridae</taxon>
        <taxon>Pentapetalae</taxon>
        <taxon>asterids</taxon>
        <taxon>lamiids</taxon>
        <taxon>Lamiales</taxon>
        <taxon>Orobanchaceae</taxon>
        <taxon>Buchnereae</taxon>
        <taxon>Striga</taxon>
    </lineage>
</organism>
<evidence type="ECO:0000256" key="1">
    <source>
        <dbReference type="SAM" id="Phobius"/>
    </source>
</evidence>
<feature type="transmembrane region" description="Helical" evidence="1">
    <location>
        <begin position="183"/>
        <end position="209"/>
    </location>
</feature>
<dbReference type="EMBL" id="BKCP01001113">
    <property type="protein sequence ID" value="GER26530.1"/>
    <property type="molecule type" value="Genomic_DNA"/>
</dbReference>
<gene>
    <name evidence="2" type="ORF">STAS_02180</name>
</gene>
<keyword evidence="1" id="KW-0472">Membrane</keyword>
<keyword evidence="2" id="KW-0808">Transferase</keyword>
<accession>A0A5A7P1C8</accession>
<evidence type="ECO:0000313" key="2">
    <source>
        <dbReference type="EMBL" id="GER26530.1"/>
    </source>
</evidence>
<evidence type="ECO:0000313" key="3">
    <source>
        <dbReference type="Proteomes" id="UP000325081"/>
    </source>
</evidence>
<keyword evidence="1" id="KW-1133">Transmembrane helix</keyword>
<reference evidence="3" key="1">
    <citation type="journal article" date="2019" name="Curr. Biol.">
        <title>Genome Sequence of Striga asiatica Provides Insight into the Evolution of Plant Parasitism.</title>
        <authorList>
            <person name="Yoshida S."/>
            <person name="Kim S."/>
            <person name="Wafula E.K."/>
            <person name="Tanskanen J."/>
            <person name="Kim Y.M."/>
            <person name="Honaas L."/>
            <person name="Yang Z."/>
            <person name="Spallek T."/>
            <person name="Conn C.E."/>
            <person name="Ichihashi Y."/>
            <person name="Cheong K."/>
            <person name="Cui S."/>
            <person name="Der J.P."/>
            <person name="Gundlach H."/>
            <person name="Jiao Y."/>
            <person name="Hori C."/>
            <person name="Ishida J.K."/>
            <person name="Kasahara H."/>
            <person name="Kiba T."/>
            <person name="Kim M.S."/>
            <person name="Koo N."/>
            <person name="Laohavisit A."/>
            <person name="Lee Y.H."/>
            <person name="Lumba S."/>
            <person name="McCourt P."/>
            <person name="Mortimer J.C."/>
            <person name="Mutuku J.M."/>
            <person name="Nomura T."/>
            <person name="Sasaki-Sekimoto Y."/>
            <person name="Seto Y."/>
            <person name="Wang Y."/>
            <person name="Wakatake T."/>
            <person name="Sakakibara H."/>
            <person name="Demura T."/>
            <person name="Yamaguchi S."/>
            <person name="Yoneyama K."/>
            <person name="Manabe R.I."/>
            <person name="Nelson D.C."/>
            <person name="Schulman A.H."/>
            <person name="Timko M.P."/>
            <person name="dePamphilis C.W."/>
            <person name="Choi D."/>
            <person name="Shirasu K."/>
        </authorList>
    </citation>
    <scope>NUCLEOTIDE SEQUENCE [LARGE SCALE GENOMIC DNA]</scope>
    <source>
        <strain evidence="3">cv. UVA1</strain>
    </source>
</reference>
<dbReference type="Proteomes" id="UP000325081">
    <property type="component" value="Unassembled WGS sequence"/>
</dbReference>
<sequence>MEAASPPRYYHAGQTYFCHDPYRSFHYPNDVNEICSAGKAVGHPSVIAPAVLGHTRTDSKGQGEEGVNGNSCRIHHSAGRYQKLYPKIEMAVRNRIRHHRRKSRRRKWMRWRRRGQRGPRHRGRCQRYNILRLVMGHLCLIKSTKATGGNNNFIFTAGSHIFHFKLPIDIFQNMPMLFGCRNWILFGLMIIKIVLWCDSLKALIIRIVFGTIHPHHTRHAETRKLNA</sequence>
<keyword evidence="2" id="KW-0548">Nucleotidyltransferase</keyword>
<name>A0A5A7P1C8_STRAF</name>
<protein>
    <submittedName>
        <fullName evidence="2">2-C-methyl-D-erythritol 4-phosphatecytidylyltransferase</fullName>
    </submittedName>
</protein>
<comment type="caution">
    <text evidence="2">The sequence shown here is derived from an EMBL/GenBank/DDBJ whole genome shotgun (WGS) entry which is preliminary data.</text>
</comment>
<keyword evidence="3" id="KW-1185">Reference proteome</keyword>